<sequence>DGRAAAGAARAPARVRHANPDPALGRGSHPARRGAALLGGHHAPGRPAACRPRRRAVARRGVLVRRQRRNGQAPEPGGRRPGDPPPGRPGGSRHRRRGVRTGPPGRRHRRPAGASVKAEVRVRAAGRGLREGGLAPAASKGDGLELLSRRRDPVPLPRPYRRRL</sequence>
<accession>A0A6J4HZ35</accession>
<feature type="compositionally biased region" description="Basic residues" evidence="1">
    <location>
        <begin position="51"/>
        <end position="69"/>
    </location>
</feature>
<organism evidence="2">
    <name type="scientific">uncultured Acidimicrobiales bacterium</name>
    <dbReference type="NCBI Taxonomy" id="310071"/>
    <lineage>
        <taxon>Bacteria</taxon>
        <taxon>Bacillati</taxon>
        <taxon>Actinomycetota</taxon>
        <taxon>Acidimicrobiia</taxon>
        <taxon>Acidimicrobiales</taxon>
        <taxon>environmental samples</taxon>
    </lineage>
</organism>
<evidence type="ECO:0000256" key="1">
    <source>
        <dbReference type="SAM" id="MobiDB-lite"/>
    </source>
</evidence>
<feature type="non-terminal residue" evidence="2">
    <location>
        <position position="1"/>
    </location>
</feature>
<evidence type="ECO:0000313" key="2">
    <source>
        <dbReference type="EMBL" id="CAA9237083.1"/>
    </source>
</evidence>
<feature type="compositionally biased region" description="Basic residues" evidence="1">
    <location>
        <begin position="91"/>
        <end position="111"/>
    </location>
</feature>
<feature type="region of interest" description="Disordered" evidence="1">
    <location>
        <begin position="1"/>
        <end position="164"/>
    </location>
</feature>
<reference evidence="2" key="1">
    <citation type="submission" date="2020-02" db="EMBL/GenBank/DDBJ databases">
        <authorList>
            <person name="Meier V. D."/>
        </authorList>
    </citation>
    <scope>NUCLEOTIDE SEQUENCE</scope>
    <source>
        <strain evidence="2">AVDCRST_MAG10</strain>
    </source>
</reference>
<feature type="compositionally biased region" description="Low complexity" evidence="1">
    <location>
        <begin position="33"/>
        <end position="50"/>
    </location>
</feature>
<name>A0A6J4HZ35_9ACTN</name>
<protein>
    <submittedName>
        <fullName evidence="2">Uncharacterized protein</fullName>
    </submittedName>
</protein>
<feature type="non-terminal residue" evidence="2">
    <location>
        <position position="164"/>
    </location>
</feature>
<gene>
    <name evidence="2" type="ORF">AVDCRST_MAG10-1410</name>
</gene>
<dbReference type="EMBL" id="CADCTB010000095">
    <property type="protein sequence ID" value="CAA9237083.1"/>
    <property type="molecule type" value="Genomic_DNA"/>
</dbReference>
<proteinExistence type="predicted"/>
<feature type="compositionally biased region" description="Low complexity" evidence="1">
    <location>
        <begin position="123"/>
        <end position="135"/>
    </location>
</feature>
<dbReference type="AlphaFoldDB" id="A0A6J4HZ35"/>
<feature type="compositionally biased region" description="Low complexity" evidence="1">
    <location>
        <begin position="1"/>
        <end position="12"/>
    </location>
</feature>